<dbReference type="InterPro" id="IPR011032">
    <property type="entry name" value="GroES-like_sf"/>
</dbReference>
<dbReference type="OrthoDB" id="10257049at2759"/>
<dbReference type="STRING" id="1314674.A0A0D7BLY7"/>
<dbReference type="InterPro" id="IPR020843">
    <property type="entry name" value="ER"/>
</dbReference>
<protein>
    <submittedName>
        <fullName evidence="2">GroES-like protein</fullName>
    </submittedName>
</protein>
<proteinExistence type="predicted"/>
<dbReference type="PANTHER" id="PTHR45348:SF2">
    <property type="entry name" value="ZINC-TYPE ALCOHOL DEHYDROGENASE-LIKE PROTEIN C2E1P3.01"/>
    <property type="match status" value="1"/>
</dbReference>
<evidence type="ECO:0000259" key="1">
    <source>
        <dbReference type="SMART" id="SM00829"/>
    </source>
</evidence>
<dbReference type="SUPFAM" id="SSF51735">
    <property type="entry name" value="NAD(P)-binding Rossmann-fold domains"/>
    <property type="match status" value="1"/>
</dbReference>
<accession>A0A0D7BLY7</accession>
<dbReference type="CDD" id="cd08249">
    <property type="entry name" value="enoyl_reductase_like"/>
    <property type="match status" value="1"/>
</dbReference>
<feature type="domain" description="Enoyl reductase (ER)" evidence="1">
    <location>
        <begin position="22"/>
        <end position="363"/>
    </location>
</feature>
<dbReference type="InterPro" id="IPR047122">
    <property type="entry name" value="Trans-enoyl_RdTase-like"/>
</dbReference>
<name>A0A0D7BLY7_9AGAR</name>
<dbReference type="SUPFAM" id="SSF50129">
    <property type="entry name" value="GroES-like"/>
    <property type="match status" value="1"/>
</dbReference>
<dbReference type="Proteomes" id="UP000054007">
    <property type="component" value="Unassembled WGS sequence"/>
</dbReference>
<dbReference type="InterPro" id="IPR013154">
    <property type="entry name" value="ADH-like_N"/>
</dbReference>
<dbReference type="InterPro" id="IPR013149">
    <property type="entry name" value="ADH-like_C"/>
</dbReference>
<sequence>MNRLPEYIQALVNTNDNGFPGAEVRTIPFSRTFKVARLPKDHIVVKAKAFGLNPLDWKLTIGPFAAKSGTGKVVGHDMAGEVVVVGANVSNFKVGDRVASSQFGTWYQDNGAYADYSVLDSALAFKLPDDVTFEAGASLPVGLYTAVQAIHGRLAISLPSSKEKISQEKVMLIWSAATAVGHGAIQLATNAGIRVIAVASSRNHADLIALGAIACFEYTDPDVVAKVTAAAGRRFDFGIDCVGKGNSSDLTVSAISHGGHLISIMLASDTALSLAKEKNIKVDYILGGTLHGFEFELVGNTIPVVPEDHALIKKWTSTEMPFLFKHGLLKHPKLRIMPGGIQGIVKGMEIMRDGAYVAEKLIYPV</sequence>
<dbReference type="AlphaFoldDB" id="A0A0D7BLY7"/>
<evidence type="ECO:0000313" key="3">
    <source>
        <dbReference type="Proteomes" id="UP000054007"/>
    </source>
</evidence>
<keyword evidence="3" id="KW-1185">Reference proteome</keyword>
<dbReference type="EMBL" id="KN880452">
    <property type="protein sequence ID" value="KIY71583.1"/>
    <property type="molecule type" value="Genomic_DNA"/>
</dbReference>
<dbReference type="GO" id="GO:0016651">
    <property type="term" value="F:oxidoreductase activity, acting on NAD(P)H"/>
    <property type="evidence" value="ECO:0007669"/>
    <property type="project" value="InterPro"/>
</dbReference>
<dbReference type="Pfam" id="PF00107">
    <property type="entry name" value="ADH_zinc_N"/>
    <property type="match status" value="1"/>
</dbReference>
<dbReference type="Pfam" id="PF08240">
    <property type="entry name" value="ADH_N"/>
    <property type="match status" value="1"/>
</dbReference>
<dbReference type="Gene3D" id="3.90.180.10">
    <property type="entry name" value="Medium-chain alcohol dehydrogenases, catalytic domain"/>
    <property type="match status" value="1"/>
</dbReference>
<organism evidence="2 3">
    <name type="scientific">Cylindrobasidium torrendii FP15055 ss-10</name>
    <dbReference type="NCBI Taxonomy" id="1314674"/>
    <lineage>
        <taxon>Eukaryota</taxon>
        <taxon>Fungi</taxon>
        <taxon>Dikarya</taxon>
        <taxon>Basidiomycota</taxon>
        <taxon>Agaricomycotina</taxon>
        <taxon>Agaricomycetes</taxon>
        <taxon>Agaricomycetidae</taxon>
        <taxon>Agaricales</taxon>
        <taxon>Marasmiineae</taxon>
        <taxon>Physalacriaceae</taxon>
        <taxon>Cylindrobasidium</taxon>
    </lineage>
</organism>
<evidence type="ECO:0000313" key="2">
    <source>
        <dbReference type="EMBL" id="KIY71583.1"/>
    </source>
</evidence>
<reference evidence="2 3" key="1">
    <citation type="journal article" date="2015" name="Fungal Genet. Biol.">
        <title>Evolution of novel wood decay mechanisms in Agaricales revealed by the genome sequences of Fistulina hepatica and Cylindrobasidium torrendii.</title>
        <authorList>
            <person name="Floudas D."/>
            <person name="Held B.W."/>
            <person name="Riley R."/>
            <person name="Nagy L.G."/>
            <person name="Koehler G."/>
            <person name="Ransdell A.S."/>
            <person name="Younus H."/>
            <person name="Chow J."/>
            <person name="Chiniquy J."/>
            <person name="Lipzen A."/>
            <person name="Tritt A."/>
            <person name="Sun H."/>
            <person name="Haridas S."/>
            <person name="LaButti K."/>
            <person name="Ohm R.A."/>
            <person name="Kues U."/>
            <person name="Blanchette R.A."/>
            <person name="Grigoriev I.V."/>
            <person name="Minto R.E."/>
            <person name="Hibbett D.S."/>
        </authorList>
    </citation>
    <scope>NUCLEOTIDE SEQUENCE [LARGE SCALE GENOMIC DNA]</scope>
    <source>
        <strain evidence="2 3">FP15055 ss-10</strain>
    </source>
</reference>
<dbReference type="SMART" id="SM00829">
    <property type="entry name" value="PKS_ER"/>
    <property type="match status" value="1"/>
</dbReference>
<dbReference type="InterPro" id="IPR036291">
    <property type="entry name" value="NAD(P)-bd_dom_sf"/>
</dbReference>
<dbReference type="PANTHER" id="PTHR45348">
    <property type="entry name" value="HYPOTHETICAL OXIDOREDUCTASE (EUROFUNG)"/>
    <property type="match status" value="1"/>
</dbReference>
<gene>
    <name evidence="2" type="ORF">CYLTODRAFT_487022</name>
</gene>
<dbReference type="Gene3D" id="3.40.50.720">
    <property type="entry name" value="NAD(P)-binding Rossmann-like Domain"/>
    <property type="match status" value="1"/>
</dbReference>